<evidence type="ECO:0000256" key="1">
    <source>
        <dbReference type="ARBA" id="ARBA00001946"/>
    </source>
</evidence>
<keyword evidence="2 4" id="KW-0378">Hydrolase</keyword>
<dbReference type="SFLD" id="SFLDS00003">
    <property type="entry name" value="Haloacid_Dehalogenase"/>
    <property type="match status" value="1"/>
</dbReference>
<dbReference type="InterPro" id="IPR051400">
    <property type="entry name" value="HAD-like_hydrolase"/>
</dbReference>
<reference evidence="4 5" key="1">
    <citation type="submission" date="2021-05" db="EMBL/GenBank/DDBJ databases">
        <title>Novel species in genus Arthrobacter.</title>
        <authorList>
            <person name="Zhang G."/>
        </authorList>
    </citation>
    <scope>NUCLEOTIDE SEQUENCE [LARGE SCALE GENOMIC DNA]</scope>
    <source>
        <strain evidence="5">zg-ZUI227</strain>
    </source>
</reference>
<dbReference type="GO" id="GO:0016787">
    <property type="term" value="F:hydrolase activity"/>
    <property type="evidence" value="ECO:0007669"/>
    <property type="project" value="UniProtKB-KW"/>
</dbReference>
<dbReference type="AlphaFoldDB" id="A0A975M458"/>
<dbReference type="Proteomes" id="UP000676885">
    <property type="component" value="Chromosome"/>
</dbReference>
<dbReference type="Gene3D" id="1.20.120.1600">
    <property type="match status" value="1"/>
</dbReference>
<name>A0A975M458_9MICC</name>
<dbReference type="KEGG" id="ajg:KKR91_11495"/>
<dbReference type="PANTHER" id="PTHR46470:SF4">
    <property type="entry name" value="5-AMINO-6-(5-PHOSPHO-D-RIBITYLAMINO)URACIL PHOSPHATASE YIGB"/>
    <property type="match status" value="1"/>
</dbReference>
<dbReference type="SUPFAM" id="SSF56784">
    <property type="entry name" value="HAD-like"/>
    <property type="match status" value="1"/>
</dbReference>
<dbReference type="GO" id="GO:0044281">
    <property type="term" value="P:small molecule metabolic process"/>
    <property type="evidence" value="ECO:0007669"/>
    <property type="project" value="UniProtKB-ARBA"/>
</dbReference>
<dbReference type="SFLD" id="SFLDG01129">
    <property type="entry name" value="C1.5:_HAD__Beta-PGM__Phosphata"/>
    <property type="match status" value="1"/>
</dbReference>
<dbReference type="InterPro" id="IPR023214">
    <property type="entry name" value="HAD_sf"/>
</dbReference>
<comment type="cofactor">
    <cofactor evidence="1">
        <name>Mg(2+)</name>
        <dbReference type="ChEBI" id="CHEBI:18420"/>
    </cofactor>
</comment>
<dbReference type="NCBIfam" id="TIGR01549">
    <property type="entry name" value="HAD-SF-IA-v1"/>
    <property type="match status" value="1"/>
</dbReference>
<dbReference type="InterPro" id="IPR036412">
    <property type="entry name" value="HAD-like_sf"/>
</dbReference>
<evidence type="ECO:0000313" key="5">
    <source>
        <dbReference type="Proteomes" id="UP000676885"/>
    </source>
</evidence>
<keyword evidence="5" id="KW-1185">Reference proteome</keyword>
<dbReference type="InterPro" id="IPR006439">
    <property type="entry name" value="HAD-SF_hydro_IA"/>
</dbReference>
<evidence type="ECO:0000313" key="4">
    <source>
        <dbReference type="EMBL" id="QWC09131.1"/>
    </source>
</evidence>
<dbReference type="PANTHER" id="PTHR46470">
    <property type="entry name" value="N-ACYLNEURAMINATE-9-PHOSPHATASE"/>
    <property type="match status" value="1"/>
</dbReference>
<sequence>MTPQPQVHGVLFDIDETLVDLQAAMGTTLRTLAEQDLPHFTETDWAVYQALFAADPQGFYDQYLAGELSFAEQRIRRLQHAQVSSGLPELDDDAAEAWNATYESVLPRHFQAFDDVVPLLDELDARGIPYGAVSNNVHDYQRAKLDAAGLQRIGVLVGIDTVGVAKPDPAIFLEGARLLGTEPAQTFYVGDNRRVDAEGAADAGLRGVWLDRPGNPSPVRSEADARPLQGISRIGSLMEVIGLVGA</sequence>
<dbReference type="RefSeq" id="WP_210229674.1">
    <property type="nucleotide sequence ID" value="NZ_CP076022.1"/>
</dbReference>
<dbReference type="Gene3D" id="3.40.50.1000">
    <property type="entry name" value="HAD superfamily/HAD-like"/>
    <property type="match status" value="1"/>
</dbReference>
<protein>
    <submittedName>
        <fullName evidence="4">HAD family hydrolase</fullName>
    </submittedName>
</protein>
<evidence type="ECO:0000256" key="2">
    <source>
        <dbReference type="ARBA" id="ARBA00022801"/>
    </source>
</evidence>
<dbReference type="Pfam" id="PF00702">
    <property type="entry name" value="Hydrolase"/>
    <property type="match status" value="1"/>
</dbReference>
<organism evidence="4 5">
    <name type="scientific">Arthrobacter jiangjiafuii</name>
    <dbReference type="NCBI Taxonomy" id="2817475"/>
    <lineage>
        <taxon>Bacteria</taxon>
        <taxon>Bacillati</taxon>
        <taxon>Actinomycetota</taxon>
        <taxon>Actinomycetes</taxon>
        <taxon>Micrococcales</taxon>
        <taxon>Micrococcaceae</taxon>
        <taxon>Arthrobacter</taxon>
    </lineage>
</organism>
<evidence type="ECO:0000256" key="3">
    <source>
        <dbReference type="ARBA" id="ARBA00022842"/>
    </source>
</evidence>
<keyword evidence="3" id="KW-0460">Magnesium</keyword>
<dbReference type="PRINTS" id="PR00413">
    <property type="entry name" value="HADHALOGNASE"/>
</dbReference>
<dbReference type="EMBL" id="CP076022">
    <property type="protein sequence ID" value="QWC09131.1"/>
    <property type="molecule type" value="Genomic_DNA"/>
</dbReference>
<accession>A0A975M458</accession>
<proteinExistence type="predicted"/>
<gene>
    <name evidence="4" type="ORF">KKR91_11495</name>
</gene>